<keyword evidence="4" id="KW-0255">Endonuclease</keyword>
<comment type="similarity">
    <text evidence="1">Belongs to the CRISPR-associated Csm3 family.</text>
</comment>
<dbReference type="GO" id="GO:0016787">
    <property type="term" value="F:hydrolase activity"/>
    <property type="evidence" value="ECO:0007669"/>
    <property type="project" value="UniProtKB-KW"/>
</dbReference>
<proteinExistence type="inferred from homology"/>
<evidence type="ECO:0000256" key="6">
    <source>
        <dbReference type="ARBA" id="ARBA00022884"/>
    </source>
</evidence>
<evidence type="ECO:0000259" key="9">
    <source>
        <dbReference type="Pfam" id="PF03787"/>
    </source>
</evidence>
<protein>
    <recommendedName>
        <fullName evidence="2">CRISPR system Cms endoribonuclease Csm3</fullName>
    </recommendedName>
    <alternativeName>
        <fullName evidence="8">CRISPR type III A-associated RAMP protein Csm3</fullName>
    </alternativeName>
</protein>
<comment type="caution">
    <text evidence="10">The sequence shown here is derived from an EMBL/GenBank/DDBJ whole genome shotgun (WGS) entry which is preliminary data.</text>
</comment>
<evidence type="ECO:0000256" key="2">
    <source>
        <dbReference type="ARBA" id="ARBA00022150"/>
    </source>
</evidence>
<name>A0A420ZCS0_UNCK3</name>
<dbReference type="InterPro" id="IPR005537">
    <property type="entry name" value="RAMP_III_fam"/>
</dbReference>
<evidence type="ECO:0000256" key="5">
    <source>
        <dbReference type="ARBA" id="ARBA00022801"/>
    </source>
</evidence>
<dbReference type="GO" id="GO:0004519">
    <property type="term" value="F:endonuclease activity"/>
    <property type="evidence" value="ECO:0007669"/>
    <property type="project" value="UniProtKB-KW"/>
</dbReference>
<dbReference type="EMBL" id="QMNG01000008">
    <property type="protein sequence ID" value="RLC37246.1"/>
    <property type="molecule type" value="Genomic_DNA"/>
</dbReference>
<dbReference type="InterPro" id="IPR013412">
    <property type="entry name" value="CRISPR-assoc_RAMP_Csm3"/>
</dbReference>
<keyword evidence="5" id="KW-0378">Hydrolase</keyword>
<keyword evidence="3" id="KW-0540">Nuclease</keyword>
<accession>A0A420ZCS0</accession>
<dbReference type="NCBIfam" id="TIGR02582">
    <property type="entry name" value="cas7_TM1809"/>
    <property type="match status" value="1"/>
</dbReference>
<evidence type="ECO:0000256" key="1">
    <source>
        <dbReference type="ARBA" id="ARBA00006342"/>
    </source>
</evidence>
<reference evidence="10 11" key="1">
    <citation type="submission" date="2018-06" db="EMBL/GenBank/DDBJ databases">
        <title>Extensive metabolic versatility and redundancy in microbially diverse, dynamic hydrothermal sediments.</title>
        <authorList>
            <person name="Dombrowski N."/>
            <person name="Teske A."/>
            <person name="Baker B.J."/>
        </authorList>
    </citation>
    <scope>NUCLEOTIDE SEQUENCE [LARGE SCALE GENOMIC DNA]</scope>
    <source>
        <strain evidence="10">B79_G16</strain>
    </source>
</reference>
<dbReference type="GO" id="GO:0003723">
    <property type="term" value="F:RNA binding"/>
    <property type="evidence" value="ECO:0007669"/>
    <property type="project" value="UniProtKB-KW"/>
</dbReference>
<keyword evidence="7" id="KW-0051">Antiviral defense</keyword>
<evidence type="ECO:0000313" key="11">
    <source>
        <dbReference type="Proteomes" id="UP000281261"/>
    </source>
</evidence>
<sequence>MSVKFLKNIIITGEMKLVTGLHIGGLKETIEIGGVDNPVVMSWMKDKNEKIIKVPVIPGSSLKGKIRNLLELKYATISNKKDETGFKIGDNYIKYENEKSQLIPIVFGVGASESKGNENLFVRTRILVRDSYPSTNTLKIWENNEDILHGTEIKAENTINRITSTANPRFLERVPAESIFNVEIVVSIYEGDKEDEIVELILEGIRLLQDNYLGGSGSRGYGKVKFITLTGKEKTETDYENGNDGKEYDLTRFENYNKLVGSR</sequence>
<dbReference type="Pfam" id="PF03787">
    <property type="entry name" value="RAMPs"/>
    <property type="match status" value="1"/>
</dbReference>
<dbReference type="PANTHER" id="PTHR35579:SF3">
    <property type="entry name" value="CRISPR SYSTEM CMS ENDORIBONUCLEASE CSM3"/>
    <property type="match status" value="1"/>
</dbReference>
<organism evidence="10 11">
    <name type="scientific">candidate division Kazan bacterium</name>
    <dbReference type="NCBI Taxonomy" id="2202143"/>
    <lineage>
        <taxon>Bacteria</taxon>
        <taxon>Bacteria division Kazan-3B-28</taxon>
    </lineage>
</organism>
<dbReference type="AlphaFoldDB" id="A0A420ZCS0"/>
<keyword evidence="6" id="KW-0694">RNA-binding</keyword>
<dbReference type="GO" id="GO:0051607">
    <property type="term" value="P:defense response to virus"/>
    <property type="evidence" value="ECO:0007669"/>
    <property type="project" value="UniProtKB-KW"/>
</dbReference>
<dbReference type="PANTHER" id="PTHR35579">
    <property type="entry name" value="CRISPR SYSTEM CMS ENDORIBONUCLEASE CSM3"/>
    <property type="match status" value="1"/>
</dbReference>
<feature type="domain" description="CRISPR type III-associated protein" evidence="9">
    <location>
        <begin position="15"/>
        <end position="225"/>
    </location>
</feature>
<evidence type="ECO:0000256" key="4">
    <source>
        <dbReference type="ARBA" id="ARBA00022759"/>
    </source>
</evidence>
<dbReference type="InterPro" id="IPR052216">
    <property type="entry name" value="CRISPR_Csm3_endoribonuclease"/>
</dbReference>
<evidence type="ECO:0000256" key="7">
    <source>
        <dbReference type="ARBA" id="ARBA00023118"/>
    </source>
</evidence>
<evidence type="ECO:0000313" key="10">
    <source>
        <dbReference type="EMBL" id="RLC37246.1"/>
    </source>
</evidence>
<gene>
    <name evidence="10" type="primary">csm3</name>
    <name evidence="10" type="ORF">DRH29_02680</name>
</gene>
<evidence type="ECO:0000256" key="3">
    <source>
        <dbReference type="ARBA" id="ARBA00022722"/>
    </source>
</evidence>
<dbReference type="Proteomes" id="UP000281261">
    <property type="component" value="Unassembled WGS sequence"/>
</dbReference>
<evidence type="ECO:0000256" key="8">
    <source>
        <dbReference type="ARBA" id="ARBA00033183"/>
    </source>
</evidence>